<evidence type="ECO:0000313" key="8">
    <source>
        <dbReference type="Proteomes" id="UP000243342"/>
    </source>
</evidence>
<comment type="subcellular location">
    <subcellularLocation>
        <location evidence="5">Cell membrane</location>
        <topology evidence="5">Multi-pass membrane protein</topology>
    </subcellularLocation>
    <subcellularLocation>
        <location evidence="1">Membrane</location>
        <topology evidence="1">Multi-pass membrane protein</topology>
    </subcellularLocation>
</comment>
<evidence type="ECO:0000256" key="1">
    <source>
        <dbReference type="ARBA" id="ARBA00004141"/>
    </source>
</evidence>
<evidence type="ECO:0000256" key="4">
    <source>
        <dbReference type="ARBA" id="ARBA00023136"/>
    </source>
</evidence>
<organism evidence="7 8">
    <name type="scientific">Mangrovactinospora gilvigrisea</name>
    <dbReference type="NCBI Taxonomy" id="1428644"/>
    <lineage>
        <taxon>Bacteria</taxon>
        <taxon>Bacillati</taxon>
        <taxon>Actinomycetota</taxon>
        <taxon>Actinomycetes</taxon>
        <taxon>Kitasatosporales</taxon>
        <taxon>Streptomycetaceae</taxon>
        <taxon>Mangrovactinospora</taxon>
    </lineage>
</organism>
<dbReference type="InterPro" id="IPR000515">
    <property type="entry name" value="MetI-like"/>
</dbReference>
<feature type="transmembrane region" description="Helical" evidence="5">
    <location>
        <begin position="187"/>
        <end position="213"/>
    </location>
</feature>
<feature type="transmembrane region" description="Helical" evidence="5">
    <location>
        <begin position="139"/>
        <end position="163"/>
    </location>
</feature>
<dbReference type="STRING" id="1428644.BIV57_01300"/>
<name>A0A1J7CD90_9ACTN</name>
<dbReference type="InterPro" id="IPR035906">
    <property type="entry name" value="MetI-like_sf"/>
</dbReference>
<dbReference type="PROSITE" id="PS50928">
    <property type="entry name" value="ABC_TM1"/>
    <property type="match status" value="1"/>
</dbReference>
<evidence type="ECO:0000256" key="3">
    <source>
        <dbReference type="ARBA" id="ARBA00022989"/>
    </source>
</evidence>
<comment type="caution">
    <text evidence="7">The sequence shown here is derived from an EMBL/GenBank/DDBJ whole genome shotgun (WGS) entry which is preliminary data.</text>
</comment>
<feature type="transmembrane region" description="Helical" evidence="5">
    <location>
        <begin position="102"/>
        <end position="127"/>
    </location>
</feature>
<evidence type="ECO:0000313" key="7">
    <source>
        <dbReference type="EMBL" id="OIV39532.1"/>
    </source>
</evidence>
<feature type="transmembrane region" description="Helical" evidence="5">
    <location>
        <begin position="297"/>
        <end position="323"/>
    </location>
</feature>
<accession>A0A1J7CD90</accession>
<keyword evidence="2 5" id="KW-0812">Transmembrane</keyword>
<dbReference type="CDD" id="cd06261">
    <property type="entry name" value="TM_PBP2"/>
    <property type="match status" value="1"/>
</dbReference>
<reference evidence="7 8" key="1">
    <citation type="submission" date="2016-10" db="EMBL/GenBank/DDBJ databases">
        <title>Genome sequence of Streptomyces gilvigriseus MUSC 26.</title>
        <authorList>
            <person name="Lee L.-H."/>
            <person name="Ser H.-L."/>
        </authorList>
    </citation>
    <scope>NUCLEOTIDE SEQUENCE [LARGE SCALE GENOMIC DNA]</scope>
    <source>
        <strain evidence="7 8">MUSC 26</strain>
    </source>
</reference>
<feature type="domain" description="ABC transmembrane type-1" evidence="6">
    <location>
        <begin position="103"/>
        <end position="316"/>
    </location>
</feature>
<evidence type="ECO:0000259" key="6">
    <source>
        <dbReference type="PROSITE" id="PS50928"/>
    </source>
</evidence>
<protein>
    <submittedName>
        <fullName evidence="7">Peptide ABC transporter permease</fullName>
    </submittedName>
</protein>
<evidence type="ECO:0000256" key="5">
    <source>
        <dbReference type="RuleBase" id="RU363032"/>
    </source>
</evidence>
<dbReference type="Proteomes" id="UP000243342">
    <property type="component" value="Unassembled WGS sequence"/>
</dbReference>
<keyword evidence="8" id="KW-1185">Reference proteome</keyword>
<proteinExistence type="inferred from homology"/>
<dbReference type="AlphaFoldDB" id="A0A1J7CD90"/>
<gene>
    <name evidence="7" type="ORF">BIV57_01300</name>
</gene>
<feature type="transmembrane region" description="Helical" evidence="5">
    <location>
        <begin position="9"/>
        <end position="29"/>
    </location>
</feature>
<dbReference type="Pfam" id="PF00528">
    <property type="entry name" value="BPD_transp_1"/>
    <property type="match status" value="1"/>
</dbReference>
<keyword evidence="3 5" id="KW-1133">Transmembrane helix</keyword>
<keyword evidence="5" id="KW-0813">Transport</keyword>
<dbReference type="GO" id="GO:0055085">
    <property type="term" value="P:transmembrane transport"/>
    <property type="evidence" value="ECO:0007669"/>
    <property type="project" value="InterPro"/>
</dbReference>
<dbReference type="PANTHER" id="PTHR43376">
    <property type="entry name" value="OLIGOPEPTIDE TRANSPORT SYSTEM PERMEASE PROTEIN"/>
    <property type="match status" value="1"/>
</dbReference>
<keyword evidence="4 5" id="KW-0472">Membrane</keyword>
<evidence type="ECO:0000256" key="2">
    <source>
        <dbReference type="ARBA" id="ARBA00022692"/>
    </source>
</evidence>
<comment type="similarity">
    <text evidence="5">Belongs to the binding-protein-dependent transport system permease family.</text>
</comment>
<feature type="transmembrane region" description="Helical" evidence="5">
    <location>
        <begin position="251"/>
        <end position="277"/>
    </location>
</feature>
<dbReference type="Gene3D" id="1.10.3720.10">
    <property type="entry name" value="MetI-like"/>
    <property type="match status" value="1"/>
</dbReference>
<dbReference type="EMBL" id="MLCF01000002">
    <property type="protein sequence ID" value="OIV39532.1"/>
    <property type="molecule type" value="Genomic_DNA"/>
</dbReference>
<dbReference type="GO" id="GO:0005886">
    <property type="term" value="C:plasma membrane"/>
    <property type="evidence" value="ECO:0007669"/>
    <property type="project" value="UniProtKB-SubCell"/>
</dbReference>
<dbReference type="PANTHER" id="PTHR43376:SF1">
    <property type="entry name" value="OLIGOPEPTIDE TRANSPORT SYSTEM PERMEASE PROTEIN"/>
    <property type="match status" value="1"/>
</dbReference>
<sequence length="331" mass="36547">MRYFRRRLGFYLFTAWAAVSLNFVLPRFMPGNPADTLLRDLQDQTGQAPTPEQVHTAQTFFGDPTKDLLGQYLDYWKNLAHFDFGVSVTNYPTPVSQLVGQALPWTVLLVGTTTVLAWVLGTALGAYMGWKPGSRFDAIFAPTTTFLHAVPPFWLSLVALWGFSYKLGWFPVGGGYDPKVPFSLNNVWFVLSVLKYGALPACTLVFVGFNGWLFSMRNVMVTTVSEDYVLLARAKGLAAWRVLFKYAARNALLPNITGLAMAIGGILGGTLMTEMVFSYPGLGLLLMKATTGHDFPVMQAVFLMITLAVLVANLIADSVYVLLDPRTRDEG</sequence>
<dbReference type="SUPFAM" id="SSF161098">
    <property type="entry name" value="MetI-like"/>
    <property type="match status" value="1"/>
</dbReference>